<dbReference type="EMBL" id="PNYC01000006">
    <property type="protein sequence ID" value="PMS36875.1"/>
    <property type="molecule type" value="Genomic_DNA"/>
</dbReference>
<feature type="transmembrane region" description="Helical" evidence="8">
    <location>
        <begin position="85"/>
        <end position="105"/>
    </location>
</feature>
<evidence type="ECO:0000313" key="10">
    <source>
        <dbReference type="Proteomes" id="UP000235777"/>
    </source>
</evidence>
<dbReference type="Proteomes" id="UP000235777">
    <property type="component" value="Unassembled WGS sequence"/>
</dbReference>
<evidence type="ECO:0000256" key="8">
    <source>
        <dbReference type="SAM" id="Phobius"/>
    </source>
</evidence>
<evidence type="ECO:0000256" key="7">
    <source>
        <dbReference type="ARBA" id="ARBA00023136"/>
    </source>
</evidence>
<feature type="transmembrane region" description="Helical" evidence="8">
    <location>
        <begin position="144"/>
        <end position="164"/>
    </location>
</feature>
<reference evidence="9 10" key="1">
    <citation type="submission" date="2018-01" db="EMBL/GenBank/DDBJ databases">
        <title>Whole genome analyses suggest that Burkholderia sensu lato contains two further novel genera in the rhizoxinica-symbiotica group Mycetohabitans gen. nov., and Trinickia gen. nov.: implications for the evolution of diazotrophy and nodulation in the Burkholderiaceae.</title>
        <authorList>
            <person name="Estrada-de los Santos P."/>
            <person name="Palmer M."/>
            <person name="Chavez-Ramirez B."/>
            <person name="Beukes C."/>
            <person name="Steenkamp E.T."/>
            <person name="Hirsch A.M."/>
            <person name="Manyaka P."/>
            <person name="Maluk M."/>
            <person name="Lafos M."/>
            <person name="Crook M."/>
            <person name="Gross E."/>
            <person name="Simon M.F."/>
            <person name="Bueno dos Reis Junior F."/>
            <person name="Poole P.S."/>
            <person name="Venter S.N."/>
            <person name="James E.K."/>
        </authorList>
    </citation>
    <scope>NUCLEOTIDE SEQUENCE [LARGE SCALE GENOMIC DNA]</scope>
    <source>
        <strain evidence="9 10">JPY 581</strain>
    </source>
</reference>
<accession>A0A2N7X5X5</accession>
<dbReference type="GO" id="GO:0003333">
    <property type="term" value="P:amino acid transmembrane transport"/>
    <property type="evidence" value="ECO:0007669"/>
    <property type="project" value="InterPro"/>
</dbReference>
<feature type="transmembrane region" description="Helical" evidence="8">
    <location>
        <begin position="191"/>
        <end position="211"/>
    </location>
</feature>
<feature type="transmembrane region" description="Helical" evidence="8">
    <location>
        <begin position="351"/>
        <end position="371"/>
    </location>
</feature>
<evidence type="ECO:0000256" key="3">
    <source>
        <dbReference type="ARBA" id="ARBA00022475"/>
    </source>
</evidence>
<dbReference type="GO" id="GO:0005886">
    <property type="term" value="C:plasma membrane"/>
    <property type="evidence" value="ECO:0007669"/>
    <property type="project" value="UniProtKB-SubCell"/>
</dbReference>
<keyword evidence="7 8" id="KW-0472">Membrane</keyword>
<comment type="caution">
    <text evidence="9">The sequence shown here is derived from an EMBL/GenBank/DDBJ whole genome shotgun (WGS) entry which is preliminary data.</text>
</comment>
<organism evidence="9 10">
    <name type="scientific">Trinickia symbiotica</name>
    <dbReference type="NCBI Taxonomy" id="863227"/>
    <lineage>
        <taxon>Bacteria</taxon>
        <taxon>Pseudomonadati</taxon>
        <taxon>Pseudomonadota</taxon>
        <taxon>Betaproteobacteria</taxon>
        <taxon>Burkholderiales</taxon>
        <taxon>Burkholderiaceae</taxon>
        <taxon>Trinickia</taxon>
    </lineage>
</organism>
<dbReference type="InterPro" id="IPR018227">
    <property type="entry name" value="Amino_acid_transport_2"/>
</dbReference>
<evidence type="ECO:0000256" key="1">
    <source>
        <dbReference type="ARBA" id="ARBA00004429"/>
    </source>
</evidence>
<keyword evidence="3" id="KW-1003">Cell membrane</keyword>
<feature type="transmembrane region" description="Helical" evidence="8">
    <location>
        <begin position="277"/>
        <end position="300"/>
    </location>
</feature>
<keyword evidence="2" id="KW-0813">Transport</keyword>
<sequence length="410" mass="44793">MWVLGIYGCAVGGGSLFWPISLGLHGFWPMVILSLLAFPITYFPYLALSRYVLAGSSRDGREGNVLDTTIEFLGPNWGKFLTTTYFATVFPGMMIYTITITNTILDFSRTQLHYNGLSRWAVAPICVAALMLIVRYGTNVVVRAMGFIVAPFIVSIIIFGFMAAPHWNSAMMATATNFGGVSALALNVWKGLPLCVFAFSFTSITSSFVVAQKKYYGPRAVRKVPQILLVATLLAVSTMLFFSWSCIFALSPAELSQVKASNLTVLSFLARKFDTPAISIASQLIVFTAVIKSFLAHYLATEESARTFGRTLFGLSERTLHSASFSRLIVGLVFLITTTSAIFNLDVVDLITVALVPVSVFIVYFLPLYAFTKIDALKKFGGRPSNLLVFAVGVVCLVSGVIAVIGKFWH</sequence>
<dbReference type="Gene3D" id="1.20.1740.10">
    <property type="entry name" value="Amino acid/polyamine transporter I"/>
    <property type="match status" value="1"/>
</dbReference>
<feature type="transmembrane region" description="Helical" evidence="8">
    <location>
        <begin position="117"/>
        <end position="137"/>
    </location>
</feature>
<dbReference type="PANTHER" id="PTHR35334">
    <property type="entry name" value="SERINE TRANSPORTER"/>
    <property type="match status" value="1"/>
</dbReference>
<feature type="transmembrane region" description="Helical" evidence="8">
    <location>
        <begin position="387"/>
        <end position="409"/>
    </location>
</feature>
<evidence type="ECO:0000256" key="2">
    <source>
        <dbReference type="ARBA" id="ARBA00022448"/>
    </source>
</evidence>
<feature type="transmembrane region" description="Helical" evidence="8">
    <location>
        <begin position="325"/>
        <end position="345"/>
    </location>
</feature>
<keyword evidence="10" id="KW-1185">Reference proteome</keyword>
<keyword evidence="5 8" id="KW-0812">Transmembrane</keyword>
<evidence type="ECO:0000256" key="5">
    <source>
        <dbReference type="ARBA" id="ARBA00022692"/>
    </source>
</evidence>
<feature type="transmembrane region" description="Helical" evidence="8">
    <location>
        <begin position="27"/>
        <end position="48"/>
    </location>
</feature>
<keyword evidence="4" id="KW-0997">Cell inner membrane</keyword>
<evidence type="ECO:0000256" key="4">
    <source>
        <dbReference type="ARBA" id="ARBA00022519"/>
    </source>
</evidence>
<evidence type="ECO:0000256" key="6">
    <source>
        <dbReference type="ARBA" id="ARBA00022989"/>
    </source>
</evidence>
<dbReference type="AlphaFoldDB" id="A0A2N7X5X5"/>
<comment type="subcellular location">
    <subcellularLocation>
        <location evidence="1">Cell inner membrane</location>
        <topology evidence="1">Multi-pass membrane protein</topology>
    </subcellularLocation>
</comment>
<name>A0A2N7X5X5_9BURK</name>
<proteinExistence type="predicted"/>
<feature type="transmembrane region" description="Helical" evidence="8">
    <location>
        <begin position="227"/>
        <end position="250"/>
    </location>
</feature>
<evidence type="ECO:0000313" key="9">
    <source>
        <dbReference type="EMBL" id="PMS36875.1"/>
    </source>
</evidence>
<dbReference type="PANTHER" id="PTHR35334:SF5">
    <property type="entry name" value="INNER MEMBRANE TRANSPORT PROTEIN YHJV"/>
    <property type="match status" value="1"/>
</dbReference>
<protein>
    <submittedName>
        <fullName evidence="9">Uncharacterized protein</fullName>
    </submittedName>
</protein>
<gene>
    <name evidence="9" type="ORF">C0Z20_11980</name>
</gene>
<keyword evidence="6 8" id="KW-1133">Transmembrane helix</keyword>